<gene>
    <name evidence="12" type="primary">LOC111303086</name>
</gene>
<evidence type="ECO:0000256" key="8">
    <source>
        <dbReference type="ARBA" id="ARBA00024343"/>
    </source>
</evidence>
<dbReference type="AlphaFoldDB" id="A0A6P5ZPN2"/>
<dbReference type="CDD" id="cd00018">
    <property type="entry name" value="AP2"/>
    <property type="match status" value="1"/>
</dbReference>
<evidence type="ECO:0000256" key="5">
    <source>
        <dbReference type="ARBA" id="ARBA00023159"/>
    </source>
</evidence>
<comment type="similarity">
    <text evidence="8">Belongs to the AP2/ERF transcription factor family. ERF subfamily.</text>
</comment>
<evidence type="ECO:0000313" key="11">
    <source>
        <dbReference type="Proteomes" id="UP000515121"/>
    </source>
</evidence>
<dbReference type="SUPFAM" id="SSF54171">
    <property type="entry name" value="DNA-binding domain"/>
    <property type="match status" value="1"/>
</dbReference>
<dbReference type="OrthoDB" id="1917565at2759"/>
<keyword evidence="11" id="KW-1185">Reference proteome</keyword>
<evidence type="ECO:0000259" key="10">
    <source>
        <dbReference type="PROSITE" id="PS51032"/>
    </source>
</evidence>
<dbReference type="InterPro" id="IPR016177">
    <property type="entry name" value="DNA-bd_dom_sf"/>
</dbReference>
<dbReference type="PANTHER" id="PTHR31194">
    <property type="entry name" value="SHN SHINE , DNA BINDING / TRANSCRIPTION FACTOR"/>
    <property type="match status" value="1"/>
</dbReference>
<feature type="region of interest" description="Disordered" evidence="9">
    <location>
        <begin position="57"/>
        <end position="80"/>
    </location>
</feature>
<dbReference type="InterPro" id="IPR036955">
    <property type="entry name" value="AP2/ERF_dom_sf"/>
</dbReference>
<dbReference type="GO" id="GO:0009873">
    <property type="term" value="P:ethylene-activated signaling pathway"/>
    <property type="evidence" value="ECO:0007669"/>
    <property type="project" value="UniProtKB-KW"/>
</dbReference>
<evidence type="ECO:0000256" key="6">
    <source>
        <dbReference type="ARBA" id="ARBA00023163"/>
    </source>
</evidence>
<keyword evidence="5" id="KW-0010">Activator</keyword>
<dbReference type="GeneID" id="111303086"/>
<dbReference type="GO" id="GO:0003700">
    <property type="term" value="F:DNA-binding transcription factor activity"/>
    <property type="evidence" value="ECO:0007669"/>
    <property type="project" value="InterPro"/>
</dbReference>
<dbReference type="GO" id="GO:0003677">
    <property type="term" value="F:DNA binding"/>
    <property type="evidence" value="ECO:0007669"/>
    <property type="project" value="UniProtKB-KW"/>
</dbReference>
<evidence type="ECO:0000256" key="9">
    <source>
        <dbReference type="SAM" id="MobiDB-lite"/>
    </source>
</evidence>
<dbReference type="PROSITE" id="PS51032">
    <property type="entry name" value="AP2_ERF"/>
    <property type="match status" value="1"/>
</dbReference>
<evidence type="ECO:0000256" key="1">
    <source>
        <dbReference type="ARBA" id="ARBA00004123"/>
    </source>
</evidence>
<keyword evidence="6" id="KW-0804">Transcription</keyword>
<dbReference type="PANTHER" id="PTHR31194:SF140">
    <property type="entry name" value="ETHYLENE-RESPONSIVE TRANSCRIPTION FACTOR CRF2"/>
    <property type="match status" value="1"/>
</dbReference>
<evidence type="ECO:0000256" key="3">
    <source>
        <dbReference type="ARBA" id="ARBA00023015"/>
    </source>
</evidence>
<comment type="subcellular location">
    <subcellularLocation>
        <location evidence="1">Nucleus</location>
    </subcellularLocation>
</comment>
<evidence type="ECO:0000256" key="2">
    <source>
        <dbReference type="ARBA" id="ARBA00022745"/>
    </source>
</evidence>
<organism evidence="11 12">
    <name type="scientific">Durio zibethinus</name>
    <name type="common">Durian</name>
    <dbReference type="NCBI Taxonomy" id="66656"/>
    <lineage>
        <taxon>Eukaryota</taxon>
        <taxon>Viridiplantae</taxon>
        <taxon>Streptophyta</taxon>
        <taxon>Embryophyta</taxon>
        <taxon>Tracheophyta</taxon>
        <taxon>Spermatophyta</taxon>
        <taxon>Magnoliopsida</taxon>
        <taxon>eudicotyledons</taxon>
        <taxon>Gunneridae</taxon>
        <taxon>Pentapetalae</taxon>
        <taxon>rosids</taxon>
        <taxon>malvids</taxon>
        <taxon>Malvales</taxon>
        <taxon>Malvaceae</taxon>
        <taxon>Helicteroideae</taxon>
        <taxon>Durio</taxon>
    </lineage>
</organism>
<keyword evidence="3" id="KW-0805">Transcription regulation</keyword>
<dbReference type="InterPro" id="IPR050913">
    <property type="entry name" value="AP2/ERF_ERF"/>
</dbReference>
<proteinExistence type="inferred from homology"/>
<sequence length="170" mass="19524">MEPILNLSKKLRIIYSDPDATDSSSDEEEMNKQRNQIVGIKRVVKDISWLAVPFESSKDNDVTGSKRLRKSSTMSKGVRRRPWGKFASEIRDPFNKKRLWLGTYCTEEEAAAVYQAKKREFEIMMVAEENKNSSTVSIDINELYTQRSPSSVLDVFVNPIEEEANNGRKQ</sequence>
<evidence type="ECO:0000256" key="4">
    <source>
        <dbReference type="ARBA" id="ARBA00023125"/>
    </source>
</evidence>
<keyword evidence="2" id="KW-0936">Ethylene signaling pathway</keyword>
<dbReference type="PRINTS" id="PR00367">
    <property type="entry name" value="ETHRSPELEMNT"/>
</dbReference>
<dbReference type="RefSeq" id="XP_022754848.1">
    <property type="nucleotide sequence ID" value="XM_022899113.1"/>
</dbReference>
<feature type="domain" description="AP2/ERF" evidence="10">
    <location>
        <begin position="74"/>
        <end position="132"/>
    </location>
</feature>
<dbReference type="KEGG" id="dzi:111303086"/>
<evidence type="ECO:0000256" key="7">
    <source>
        <dbReference type="ARBA" id="ARBA00023242"/>
    </source>
</evidence>
<accession>A0A6P5ZPN2</accession>
<name>A0A6P5ZPN2_DURZI</name>
<keyword evidence="7" id="KW-0539">Nucleus</keyword>
<keyword evidence="4" id="KW-0238">DNA-binding</keyword>
<dbReference type="SMART" id="SM00380">
    <property type="entry name" value="AP2"/>
    <property type="match status" value="1"/>
</dbReference>
<reference evidence="12" key="1">
    <citation type="submission" date="2025-08" db="UniProtKB">
        <authorList>
            <consortium name="RefSeq"/>
        </authorList>
    </citation>
    <scope>IDENTIFICATION</scope>
    <source>
        <tissue evidence="12">Fruit stalk</tissue>
    </source>
</reference>
<dbReference type="Gene3D" id="3.30.730.10">
    <property type="entry name" value="AP2/ERF domain"/>
    <property type="match status" value="1"/>
</dbReference>
<dbReference type="GO" id="GO:0005634">
    <property type="term" value="C:nucleus"/>
    <property type="evidence" value="ECO:0007669"/>
    <property type="project" value="UniProtKB-SubCell"/>
</dbReference>
<protein>
    <submittedName>
        <fullName evidence="12">Ethylene-responsive transcription factor ERF117-like</fullName>
    </submittedName>
</protein>
<dbReference type="Proteomes" id="UP000515121">
    <property type="component" value="Unplaced"/>
</dbReference>
<evidence type="ECO:0000313" key="12">
    <source>
        <dbReference type="RefSeq" id="XP_022754848.1"/>
    </source>
</evidence>
<dbReference type="InterPro" id="IPR001471">
    <property type="entry name" value="AP2/ERF_dom"/>
</dbReference>